<gene>
    <name evidence="1" type="ORF">RSSSTS7063_01658</name>
</gene>
<sequence>MNRPVDWKAFEYKFSTDSRPAFESLAYILFCYEFKQTYGIFRYYNQPYIETQPVDTVNGHKVGFQAKYYDAGTRMSSKEQDLKDAIKGAKNKYVGIDRIIFYINKEFSASSAKDKDKPQYQLYIEKYGADLGIEIQWRGQSHIEKMLAEEELKYVKNLYFNAKDGIDRFHENLINHKNSILKHIHSTIQFTGKEVKIPQDYQKLTDFQESDTQVMIIHGAAGAGKSATVKDFLEAEKNQKGKITLMFSASDLDVKEENLFLYDGNYGLQDLFGLYKNEEYRLCIIDSAEKYCTAKYPEVFGDILSQFLDHGWKILITIRTFYKESFCNTYLKNTIYSQQEIPKLKKETLTQINTQYPFVLPADPKVQDLLCNLFYLNLYLNMEHSSEDENMNVTLFRDAIWNQVIRNDFQQYNNLPVKREAFVQQMVSDMMAHERYTYSLKATDDFETVSALESSGIIIPYQENRKNWMMSHDVYEEIVTNHIFTEHLEQDTCSEKTFFADLGNSLRSRKSYRIWLESRLSDEDDRILEFLLGLFDDEELEQQWKDETLIALMNSESEEGYFVLDTLLGQADQELFTRMMFLLNTACRGGIDPEIMEILNGQKEREFNQYRYTRPKGTVWETLLKYTCDNRDRIDWSEENLSVVTEALYAWTQANHEGEATRAAGLIALYLRKKIYAETKYKYDLENNNVYDKLDNIILNAAKEIKAELDELFTDVIQKNALDHRSEYYPLIEKATSNVMDCGMIYAAISETLIKLLECCWIQSEPEIILDTHPQLEAEFGLKAYLGYEYHPVSALQTPVYKLLAIAPQQGMDFVLNLLNYASECYQKSSLATEYGECQEIEIVFSEKEKVKQISSDRLWKMHRGTAPNPNVLECVLMALERWLLEVAEICSEKLLNKFCLFLLKNSNNVAITATVLSVVEAYPEKLFKISCILARTKEIFHYDFSRRIAETGVNLLKGITPKREIFDKERIASNNQDFRKKIFENVILNYQIENENLPEEFSRRSSELNNMIDQIREKLTERSENIESERKKLHMELDEWSYARYRKNSESYINYKKYEEQPEKAYAEMQEILNNENDIDNTEDIKKFVVAMHTCVVLLRDFREELSEETAINCEKTIQTGIKQVLLSDNSYLLIGVLDAVLLELIGQISCEKLSANWDNSMFLFTGVLLECTENLKRISSYISETLWKNDRHAALKVLYTYAHLYPMYQKKDWKYAEKGRLETFLDENKELIEQDFKEEITDIDKINTDSLDFECLLFFYELLDKKDEHNFSFIIKTGKKVWGKIFDNDDEDGRRPVVLSATL</sequence>
<dbReference type="SUPFAM" id="SSF52540">
    <property type="entry name" value="P-loop containing nucleoside triphosphate hydrolases"/>
    <property type="match status" value="1"/>
</dbReference>
<dbReference type="Proteomes" id="UP000408482">
    <property type="component" value="Unassembled WGS sequence"/>
</dbReference>
<dbReference type="EMBL" id="CABHNW010000183">
    <property type="protein sequence ID" value="VUX41047.1"/>
    <property type="molecule type" value="Genomic_DNA"/>
</dbReference>
<reference evidence="1 2" key="1">
    <citation type="submission" date="2019-07" db="EMBL/GenBank/DDBJ databases">
        <authorList>
            <person name="Hibberd C M."/>
            <person name="Gehrig L. J."/>
            <person name="Chang H.-W."/>
            <person name="Venkatesh S."/>
        </authorList>
    </citation>
    <scope>NUCLEOTIDE SEQUENCE [LARGE SCALE GENOMIC DNA]</scope>
    <source>
        <strain evidence="1">Blautia_luti_SSTS_Bg7063</strain>
    </source>
</reference>
<protein>
    <submittedName>
        <fullName evidence="1">Uncharacterized protein</fullName>
    </submittedName>
</protein>
<dbReference type="RefSeq" id="WP_144095956.1">
    <property type="nucleotide sequence ID" value="NZ_CABHMX010000008.1"/>
</dbReference>
<evidence type="ECO:0000313" key="1">
    <source>
        <dbReference type="EMBL" id="VUX41047.1"/>
    </source>
</evidence>
<dbReference type="InterPro" id="IPR027417">
    <property type="entry name" value="P-loop_NTPase"/>
</dbReference>
<accession>A0A564W9J5</accession>
<name>A0A564W9J5_9FIRM</name>
<proteinExistence type="predicted"/>
<organism evidence="1 2">
    <name type="scientific">Blautia luti</name>
    <dbReference type="NCBI Taxonomy" id="89014"/>
    <lineage>
        <taxon>Bacteria</taxon>
        <taxon>Bacillati</taxon>
        <taxon>Bacillota</taxon>
        <taxon>Clostridia</taxon>
        <taxon>Lachnospirales</taxon>
        <taxon>Lachnospiraceae</taxon>
        <taxon>Blautia</taxon>
    </lineage>
</organism>
<evidence type="ECO:0000313" key="2">
    <source>
        <dbReference type="Proteomes" id="UP000408482"/>
    </source>
</evidence>
<keyword evidence="2" id="KW-1185">Reference proteome</keyword>